<evidence type="ECO:0000313" key="3">
    <source>
        <dbReference type="EMBL" id="GAU41251.1"/>
    </source>
</evidence>
<keyword evidence="4" id="KW-1185">Reference proteome</keyword>
<keyword evidence="1" id="KW-0472">Membrane</keyword>
<dbReference type="Pfam" id="PF13966">
    <property type="entry name" value="zf-RVT"/>
    <property type="match status" value="1"/>
</dbReference>
<organism evidence="3 4">
    <name type="scientific">Trifolium subterraneum</name>
    <name type="common">Subterranean clover</name>
    <dbReference type="NCBI Taxonomy" id="3900"/>
    <lineage>
        <taxon>Eukaryota</taxon>
        <taxon>Viridiplantae</taxon>
        <taxon>Streptophyta</taxon>
        <taxon>Embryophyta</taxon>
        <taxon>Tracheophyta</taxon>
        <taxon>Spermatophyta</taxon>
        <taxon>Magnoliopsida</taxon>
        <taxon>eudicotyledons</taxon>
        <taxon>Gunneridae</taxon>
        <taxon>Pentapetalae</taxon>
        <taxon>rosids</taxon>
        <taxon>fabids</taxon>
        <taxon>Fabales</taxon>
        <taxon>Fabaceae</taxon>
        <taxon>Papilionoideae</taxon>
        <taxon>50 kb inversion clade</taxon>
        <taxon>NPAAA clade</taxon>
        <taxon>Hologalegina</taxon>
        <taxon>IRL clade</taxon>
        <taxon>Trifolieae</taxon>
        <taxon>Trifolium</taxon>
    </lineage>
</organism>
<keyword evidence="1" id="KW-0812">Transmembrane</keyword>
<dbReference type="AlphaFoldDB" id="A0A2Z6NBW9"/>
<gene>
    <name evidence="3" type="ORF">TSUD_97860</name>
</gene>
<keyword evidence="1" id="KW-1133">Transmembrane helix</keyword>
<evidence type="ECO:0000256" key="1">
    <source>
        <dbReference type="SAM" id="Phobius"/>
    </source>
</evidence>
<reference evidence="4" key="1">
    <citation type="journal article" date="2017" name="Front. Plant Sci.">
        <title>Climate Clever Clovers: New Paradigm to Reduce the Environmental Footprint of Ruminants by Breeding Low Methanogenic Forages Utilizing Haplotype Variation.</title>
        <authorList>
            <person name="Kaur P."/>
            <person name="Appels R."/>
            <person name="Bayer P.E."/>
            <person name="Keeble-Gagnere G."/>
            <person name="Wang J."/>
            <person name="Hirakawa H."/>
            <person name="Shirasawa K."/>
            <person name="Vercoe P."/>
            <person name="Stefanova K."/>
            <person name="Durmic Z."/>
            <person name="Nichols P."/>
            <person name="Revell C."/>
            <person name="Isobe S.N."/>
            <person name="Edwards D."/>
            <person name="Erskine W."/>
        </authorList>
    </citation>
    <scope>NUCLEOTIDE SEQUENCE [LARGE SCALE GENOMIC DNA]</scope>
    <source>
        <strain evidence="4">cv. Daliak</strain>
    </source>
</reference>
<sequence length="233" mass="26696">MLVDRGMMWYRVLVARYGETAEKLVVGDRHGSQWWREVSKIRDGENSVGGFEESIERKVGKGADTFFWTDPWLGSVTLSVLLDQWLWRHDTGGDYSVRSVYKLLNTMALHDMDAMSNFLWHKQVPVKVFVLALRLVLNRLPTKDNLVARNIIPPDSQFSVTGCSGWETTHHLFLFWPVFALCGAWFELGLVSLHLIRFISGPSCSVYSLGWRFASPSLFYGAYIVLLHMGYVE</sequence>
<dbReference type="OrthoDB" id="1301355at2759"/>
<dbReference type="Proteomes" id="UP000242715">
    <property type="component" value="Unassembled WGS sequence"/>
</dbReference>
<dbReference type="EMBL" id="DF973854">
    <property type="protein sequence ID" value="GAU41251.1"/>
    <property type="molecule type" value="Genomic_DNA"/>
</dbReference>
<feature type="transmembrane region" description="Helical" evidence="1">
    <location>
        <begin position="209"/>
        <end position="231"/>
    </location>
</feature>
<proteinExistence type="predicted"/>
<feature type="transmembrane region" description="Helical" evidence="1">
    <location>
        <begin position="173"/>
        <end position="197"/>
    </location>
</feature>
<accession>A0A2Z6NBW9</accession>
<dbReference type="PANTHER" id="PTHR36617:SF5">
    <property type="entry name" value="OS05G0421675 PROTEIN"/>
    <property type="match status" value="1"/>
</dbReference>
<evidence type="ECO:0000313" key="4">
    <source>
        <dbReference type="Proteomes" id="UP000242715"/>
    </source>
</evidence>
<dbReference type="InterPro" id="IPR026960">
    <property type="entry name" value="RVT-Znf"/>
</dbReference>
<dbReference type="PANTHER" id="PTHR36617">
    <property type="entry name" value="PROTEIN, PUTATIVE-RELATED"/>
    <property type="match status" value="1"/>
</dbReference>
<name>A0A2Z6NBW9_TRISU</name>
<evidence type="ECO:0000259" key="2">
    <source>
        <dbReference type="Pfam" id="PF13966"/>
    </source>
</evidence>
<protein>
    <recommendedName>
        <fullName evidence="2">Reverse transcriptase zinc-binding domain-containing protein</fullName>
    </recommendedName>
</protein>
<feature type="domain" description="Reverse transcriptase zinc-binding" evidence="2">
    <location>
        <begin position="95"/>
        <end position="175"/>
    </location>
</feature>